<dbReference type="SMART" id="SM00826">
    <property type="entry name" value="PKS_DH"/>
    <property type="match status" value="1"/>
</dbReference>
<dbReference type="InterPro" id="IPR032821">
    <property type="entry name" value="PKS_assoc"/>
</dbReference>
<dbReference type="Pfam" id="PF16197">
    <property type="entry name" value="KAsynt_C_assoc"/>
    <property type="match status" value="1"/>
</dbReference>
<dbReference type="InterPro" id="IPR049900">
    <property type="entry name" value="PKS_mFAS_DH"/>
</dbReference>
<feature type="active site" description="Proton acceptor; for dehydratase activity" evidence="6">
    <location>
        <position position="978"/>
    </location>
</feature>
<keyword evidence="1" id="KW-0596">Phosphopantetheine</keyword>
<dbReference type="EMBL" id="JBEFKJ010000009">
    <property type="protein sequence ID" value="KAL2044434.1"/>
    <property type="molecule type" value="Genomic_DNA"/>
</dbReference>
<feature type="domain" description="PKS/mFAS DH" evidence="10">
    <location>
        <begin position="946"/>
        <end position="1251"/>
    </location>
</feature>
<dbReference type="Pfam" id="PF21089">
    <property type="entry name" value="PKS_DH_N"/>
    <property type="match status" value="1"/>
</dbReference>
<feature type="compositionally biased region" description="Polar residues" evidence="7">
    <location>
        <begin position="2490"/>
        <end position="2504"/>
    </location>
</feature>
<evidence type="ECO:0000256" key="1">
    <source>
        <dbReference type="ARBA" id="ARBA00022450"/>
    </source>
</evidence>
<feature type="region of interest" description="N-terminal hotdog fold" evidence="6">
    <location>
        <begin position="946"/>
        <end position="1080"/>
    </location>
</feature>
<dbReference type="PANTHER" id="PTHR43775">
    <property type="entry name" value="FATTY ACID SYNTHASE"/>
    <property type="match status" value="1"/>
</dbReference>
<dbReference type="Pfam" id="PF07993">
    <property type="entry name" value="NAD_binding_4"/>
    <property type="match status" value="1"/>
</dbReference>
<evidence type="ECO:0008006" key="13">
    <source>
        <dbReference type="Google" id="ProtNLM"/>
    </source>
</evidence>
<dbReference type="Pfam" id="PF14765">
    <property type="entry name" value="PS-DH"/>
    <property type="match status" value="1"/>
</dbReference>
<dbReference type="InterPro" id="IPR013217">
    <property type="entry name" value="Methyltransf_12"/>
</dbReference>
<keyword evidence="3" id="KW-0489">Methyltransferase</keyword>
<evidence type="ECO:0000313" key="12">
    <source>
        <dbReference type="Proteomes" id="UP001590950"/>
    </source>
</evidence>
<evidence type="ECO:0000259" key="10">
    <source>
        <dbReference type="PROSITE" id="PS52019"/>
    </source>
</evidence>
<dbReference type="InterPro" id="IPR049552">
    <property type="entry name" value="PKS_DH_N"/>
</dbReference>
<dbReference type="Pfam" id="PF08659">
    <property type="entry name" value="KR"/>
    <property type="match status" value="1"/>
</dbReference>
<dbReference type="CDD" id="cd00833">
    <property type="entry name" value="PKS"/>
    <property type="match status" value="1"/>
</dbReference>
<dbReference type="Pfam" id="PF02801">
    <property type="entry name" value="Ketoacyl-synt_C"/>
    <property type="match status" value="1"/>
</dbReference>
<dbReference type="Gene3D" id="3.10.129.110">
    <property type="entry name" value="Polyketide synthase dehydratase"/>
    <property type="match status" value="1"/>
</dbReference>
<dbReference type="InterPro" id="IPR016039">
    <property type="entry name" value="Thiolase-like"/>
</dbReference>
<dbReference type="InterPro" id="IPR014030">
    <property type="entry name" value="Ketoacyl_synth_N"/>
</dbReference>
<dbReference type="Proteomes" id="UP001590950">
    <property type="component" value="Unassembled WGS sequence"/>
</dbReference>
<dbReference type="InterPro" id="IPR014031">
    <property type="entry name" value="Ketoacyl_synth_C"/>
</dbReference>
<feature type="region of interest" description="Disordered" evidence="7">
    <location>
        <begin position="2490"/>
        <end position="2530"/>
    </location>
</feature>
<dbReference type="InterPro" id="IPR013120">
    <property type="entry name" value="FAR_NAD-bd"/>
</dbReference>
<dbReference type="SMART" id="SM00825">
    <property type="entry name" value="PKS_KS"/>
    <property type="match status" value="1"/>
</dbReference>
<dbReference type="Pfam" id="PF00698">
    <property type="entry name" value="Acyl_transf_1"/>
    <property type="match status" value="1"/>
</dbReference>
<evidence type="ECO:0000259" key="8">
    <source>
        <dbReference type="PROSITE" id="PS50075"/>
    </source>
</evidence>
<evidence type="ECO:0000259" key="9">
    <source>
        <dbReference type="PROSITE" id="PS52004"/>
    </source>
</evidence>
<name>A0ABR4AI99_9LECA</name>
<reference evidence="11 12" key="1">
    <citation type="submission" date="2024-09" db="EMBL/GenBank/DDBJ databases">
        <title>Rethinking Asexuality: The Enigmatic Case of Functional Sexual Genes in Lepraria (Stereocaulaceae).</title>
        <authorList>
            <person name="Doellman M."/>
            <person name="Sun Y."/>
            <person name="Barcenas-Pena A."/>
            <person name="Lumbsch H.T."/>
            <person name="Grewe F."/>
        </authorList>
    </citation>
    <scope>NUCLEOTIDE SEQUENCE [LARGE SCALE GENOMIC DNA]</scope>
    <source>
        <strain evidence="11 12">Mercado 3170</strain>
    </source>
</reference>
<organism evidence="11 12">
    <name type="scientific">Stereocaulon virgatum</name>
    <dbReference type="NCBI Taxonomy" id="373712"/>
    <lineage>
        <taxon>Eukaryota</taxon>
        <taxon>Fungi</taxon>
        <taxon>Dikarya</taxon>
        <taxon>Ascomycota</taxon>
        <taxon>Pezizomycotina</taxon>
        <taxon>Lecanoromycetes</taxon>
        <taxon>OSLEUM clade</taxon>
        <taxon>Lecanoromycetidae</taxon>
        <taxon>Lecanorales</taxon>
        <taxon>Lecanorineae</taxon>
        <taxon>Stereocaulaceae</taxon>
        <taxon>Stereocaulon</taxon>
    </lineage>
</organism>
<dbReference type="SMART" id="SM00827">
    <property type="entry name" value="PKS_AT"/>
    <property type="match status" value="1"/>
</dbReference>
<sequence length="2888" mass="317313">MASKPATKVPIAIVGSGCRFAGDASSPSKLWELLQEPRDVRSEVPDSRFSAKGFYHPNHTHHGHTNVKYSYLLNEDPSLFDAEFFGINPIETKAMDPQHRILMETVYEAIESAGLTIEGLRGSDTGVYAGLMCGDYEAMLLRDLDVAPTYFAVGTSRAVLSNRISYFFDWHGASVTVDTACSSSLVAVHMAMQALRAGDSRMAVACGSNVILGPEMYIIESKVRMLSPDGLGRMWDKNANGYARGDGVAAIVLKTLDSAIADGDHIECLIRETGLNQDGTTAGLTVPSATAQKALIQSTYARAGLDLSVLADRPQYFEAHGTGTSAGDPVEAEAISSAFFGEDNDTGPETGDHPLFVGSIKTVLGHTEGTAGVAGILKTALSMQHSCIPPNLHFETLSPSVAPFYNNLEIGQTARPWPDIPNDQPKRASVNSFGFGGTNAHAILESYDKPVNALVTDHTTLFTPFVFSAGSNESLRASLTAYAVHLDAHPETSVRDLAYTLRERRSVFPCRVSFPATALGELQSKIVARLEDKESNLGVRTLARRGAPSKILAVFTGQGAQYARMGAELIEQSPLAQHIVQALEADLAELPSEDRPSWSLRAEISADASASRVNEAAISQPLCTAVQIMLVDLLRSAKVHLDAVVGHSSGEIAAAYAAGYLTARDAICIAYYRGLHCKHAASPNGNIKGAMLAVGTSMDDAKELCEMEEFADRINVAACNSSASVTISGDQDAIEELQVILEDEKKFNRLLRVDQAYHSKHMLPCFDGYVKSLQHAGVKAHIRPSSQCTWFSSVYNGSPIDFTVGLSDVYWAENMIKPVLFSQALTSALSGSAKFDIVLEVGPHPALKGPVSQTIQETLQKSIPYGTTLSRGNEATEEFSACLGLLWSHLGGNIVALERCEVAMSGEQRQLNVLKGLPSYQWSHETKHWCESRRSRRMRLRRQTFHPLLGDESPESAPHVWRWKNVLKPSEIPWVEGHQVQGQIVFPAAGYVTTAFEAAQLLAEGKSIRLIELSNFFIYQAVTFDGNDTGVEVLIEVSQISRVQPDCIMAKFTYSAALGDQIADFKLAADGNLKVFLGKPSLDHLPERRRPPPHMIPVDESRLYNFMDSLEYNFTGPFRSLTRLRRKLGRATCMAKKASTDDSDSLLVHPIDLDAAFQSVMLAYSYPGDDQLRMLFLPTSIAKIRVNPAILAAGLKQGEYTIVDSRCSLEDRATPGSGFSGSVNLYANNCSNAAIQVDQVKFKPVGTAASDDRNVFYQMHWVPNSLDGTLAADGIPVTQNDVDLLWVLTRIAALFLRQFDRDVPENSPARSESPLCHYLNYARHMTNLLRRGEHKYAKMAWLDDTTADVMNEIEVKGIADNSDVRIMLLVGKTMPRVFKRETTMLEHFRESGLLDEYYAHGFGTMQSSLWLSNIVKQITDRHPHLNLLEIGAGTGGATKNILRAIDDSFDSYTFTDISSSFFENAADALSPWTDRMIFKVCDAERDPSAQGFIEGSYDVIIAYMVIHATAKLDETMRNLRRLLKPGGFLLIGEGSSDGPLQAGAGFIFGPLPGWWRGVDEGRKLSPLIDVPHWDTILKRTGFSGIDTISPPRLLDTFGIILFVSQAVDERIDLIREPLSSSASKMKKSIVIFGGQTPPVAHLAQELESILTQLGNRVYTYKTLEQMDDNALNGEPTVVSLTELDQPIFRDITPDRWYNFRHIFETERTVLWLTSGRLEDEPYSNMTVGFGRSAVHEEHDLRLQFLDVPDISQINARTIAEALIRLDAKELDDESILYTREREIIIDAEGRHLVPRLNPIVAANDRYNSIYRPIINHIDVTKCAVELQRDGNSYTVRQLSRYETSKELTRCKTIELRITHSVLSGLKTPLGHKFLALAVDSSGNQYLTLVACLTSVLNVPQKSAVLCNHLNQSEQSLLTLAAAHLISMAIVDPLIAGQKLVIHNASDAIAQAITAQAFVKGIEVTLTTDCVETASTPSPWIKLPPYLGRSELREMLPSNIMCFVSFTKMNSENELTILSTLSPHCRKETTQTLYSPDAVDTDASHADKLGEILRSAVGHIQGQKYKNTTESVSLERLVGEELTENPLTVVDWIAPNAVPARVTRFDTRPLFKTDRTYWLCGLSGALGISLCDWMIDRGVRYLVLTSRNPKIDPTWIEDHESNGVTINILLCDVTDEKALRGVHQAIVESLPPIVGVLNGAMVLRDVSVRNMMFDQVRDVIRPKVLGSIHLDRIFHNVDLDFFVLLSSINCVIGNVGQANYAAANMGMCGVAANRRKRGLTSSVVNVGAIIGVGYITQSDRQLDVTVAKTAMMHLSEEDFHQIFAEAMEAGFPDSTAGPEISTGLLDISPDSANIPKWYSDPKFARFIVHQSSSIGDKKEQTIASSIQERLEACRSEQELLKVVKQAFAEQLRRTLQTSRTDDDLMSVRGADLGLDSLISVDLRSWFLKQFQVSIPVLKIMANDVQMATLAQMVTEGIPSELVPQVREHASITTNGEDTGTASTPNTSSTADSLPATTAATTPEQAASQKRDALSLSIDWDAEIRPPEGIAELKDAIPPNTKPGIIVLTGSSGLLGHHLLDALVAEPCIRKVICVAVRQLSDRLETNQLPPPSNRIVYYEGDLRLPRFGLSEEEAAAIFNEADAVIHNGSDTSHLKYYTALREANVESTRQLVRLCLPRRIPLHYVSSAGIALFAGRDVFPEISATTTGAKPPADGKHGYMCGKWVCESLLEQVNATYGLKVWIQRPSTIVREGDDAATAKAEFDWVNALLHYSHRIKAVPRVEHNRGAFDLVYVQSVCNDIVQELLRNQPRQANGVTYVNNVGDVVIPMDRMAEIGKQRGEQENYRVLPMEEWARMAMGAGLHPAVAALIETFDEPGAARYPALLKAKA</sequence>
<dbReference type="InterPro" id="IPR006162">
    <property type="entry name" value="Ppantetheine_attach_site"/>
</dbReference>
<dbReference type="InterPro" id="IPR029063">
    <property type="entry name" value="SAM-dependent_MTases_sf"/>
</dbReference>
<dbReference type="SUPFAM" id="SSF55048">
    <property type="entry name" value="Probable ACP-binding domain of malonyl-CoA ACP transacylase"/>
    <property type="match status" value="1"/>
</dbReference>
<dbReference type="InterPro" id="IPR057326">
    <property type="entry name" value="KR_dom"/>
</dbReference>
<dbReference type="InterPro" id="IPR020841">
    <property type="entry name" value="PKS_Beta-ketoAc_synthase_dom"/>
</dbReference>
<evidence type="ECO:0000256" key="7">
    <source>
        <dbReference type="SAM" id="MobiDB-lite"/>
    </source>
</evidence>
<dbReference type="Pfam" id="PF08242">
    <property type="entry name" value="Methyltransf_12"/>
    <property type="match status" value="1"/>
</dbReference>
<evidence type="ECO:0000256" key="5">
    <source>
        <dbReference type="ARBA" id="ARBA00023268"/>
    </source>
</evidence>
<dbReference type="SUPFAM" id="SSF53335">
    <property type="entry name" value="S-adenosyl-L-methionine-dependent methyltransferases"/>
    <property type="match status" value="1"/>
</dbReference>
<dbReference type="Pfam" id="PF00109">
    <property type="entry name" value="ketoacyl-synt"/>
    <property type="match status" value="1"/>
</dbReference>
<dbReference type="PROSITE" id="PS00012">
    <property type="entry name" value="PHOSPHOPANTETHEINE"/>
    <property type="match status" value="1"/>
</dbReference>
<accession>A0ABR4AI99</accession>
<protein>
    <recommendedName>
        <fullName evidence="13">Polyketide synthase</fullName>
    </recommendedName>
</protein>
<dbReference type="Gene3D" id="3.40.50.720">
    <property type="entry name" value="NAD(P)-binding Rossmann-like Domain"/>
    <property type="match status" value="2"/>
</dbReference>
<dbReference type="SUPFAM" id="SSF51735">
    <property type="entry name" value="NAD(P)-binding Rossmann-fold domains"/>
    <property type="match status" value="2"/>
</dbReference>
<keyword evidence="5" id="KW-0511">Multifunctional enzyme</keyword>
<dbReference type="InterPro" id="IPR001227">
    <property type="entry name" value="Ac_transferase_dom_sf"/>
</dbReference>
<keyword evidence="12" id="KW-1185">Reference proteome</keyword>
<dbReference type="CDD" id="cd02440">
    <property type="entry name" value="AdoMet_MTases"/>
    <property type="match status" value="1"/>
</dbReference>
<feature type="region of interest" description="C-terminal hotdog fold" evidence="6">
    <location>
        <begin position="1095"/>
        <end position="1251"/>
    </location>
</feature>
<dbReference type="InterPro" id="IPR009081">
    <property type="entry name" value="PP-bd_ACP"/>
</dbReference>
<feature type="domain" description="Carrier" evidence="8">
    <location>
        <begin position="2396"/>
        <end position="2479"/>
    </location>
</feature>
<dbReference type="InterPro" id="IPR013968">
    <property type="entry name" value="PKS_KR"/>
</dbReference>
<dbReference type="SMART" id="SM00822">
    <property type="entry name" value="PKS_KR"/>
    <property type="match status" value="1"/>
</dbReference>
<dbReference type="InterPro" id="IPR014043">
    <property type="entry name" value="Acyl_transferase_dom"/>
</dbReference>
<evidence type="ECO:0000313" key="11">
    <source>
        <dbReference type="EMBL" id="KAL2044434.1"/>
    </source>
</evidence>
<dbReference type="InterPro" id="IPR016036">
    <property type="entry name" value="Malonyl_transacylase_ACP-bd"/>
</dbReference>
<dbReference type="InterPro" id="IPR049551">
    <property type="entry name" value="PKS_DH_C"/>
</dbReference>
<dbReference type="InterPro" id="IPR036291">
    <property type="entry name" value="NAD(P)-bd_dom_sf"/>
</dbReference>
<proteinExistence type="predicted"/>
<dbReference type="Gene3D" id="3.40.50.150">
    <property type="entry name" value="Vaccinia Virus protein VP39"/>
    <property type="match status" value="1"/>
</dbReference>
<dbReference type="InterPro" id="IPR020807">
    <property type="entry name" value="PKS_DH"/>
</dbReference>
<dbReference type="SUPFAM" id="SSF53901">
    <property type="entry name" value="Thiolase-like"/>
    <property type="match status" value="1"/>
</dbReference>
<feature type="compositionally biased region" description="Low complexity" evidence="7">
    <location>
        <begin position="2505"/>
        <end position="2526"/>
    </location>
</feature>
<dbReference type="PROSITE" id="PS52004">
    <property type="entry name" value="KS3_2"/>
    <property type="match status" value="1"/>
</dbReference>
<dbReference type="SUPFAM" id="SSF47336">
    <property type="entry name" value="ACP-like"/>
    <property type="match status" value="1"/>
</dbReference>
<feature type="active site" description="Proton donor; for dehydratase activity" evidence="6">
    <location>
        <position position="1154"/>
    </location>
</feature>
<keyword evidence="2" id="KW-0597">Phosphoprotein</keyword>
<evidence type="ECO:0000256" key="6">
    <source>
        <dbReference type="PROSITE-ProRule" id="PRU01363"/>
    </source>
</evidence>
<evidence type="ECO:0000256" key="4">
    <source>
        <dbReference type="ARBA" id="ARBA00022679"/>
    </source>
</evidence>
<dbReference type="PANTHER" id="PTHR43775:SF20">
    <property type="entry name" value="HYBRID PKS-NRPS SYNTHETASE APDA"/>
    <property type="match status" value="1"/>
</dbReference>
<dbReference type="InterPro" id="IPR016035">
    <property type="entry name" value="Acyl_Trfase/lysoPLipase"/>
</dbReference>
<feature type="domain" description="Ketosynthase family 3 (KS3)" evidence="9">
    <location>
        <begin position="8"/>
        <end position="446"/>
    </location>
</feature>
<evidence type="ECO:0000256" key="3">
    <source>
        <dbReference type="ARBA" id="ARBA00022603"/>
    </source>
</evidence>
<dbReference type="PROSITE" id="PS50075">
    <property type="entry name" value="CARRIER"/>
    <property type="match status" value="1"/>
</dbReference>
<dbReference type="Gene3D" id="3.40.47.10">
    <property type="match status" value="1"/>
</dbReference>
<dbReference type="InterPro" id="IPR036736">
    <property type="entry name" value="ACP-like_sf"/>
</dbReference>
<dbReference type="Gene3D" id="3.40.366.10">
    <property type="entry name" value="Malonyl-Coenzyme A Acyl Carrier Protein, domain 2"/>
    <property type="match status" value="1"/>
</dbReference>
<keyword evidence="4" id="KW-0808">Transferase</keyword>
<dbReference type="PROSITE" id="PS52019">
    <property type="entry name" value="PKS_MFAS_DH"/>
    <property type="match status" value="1"/>
</dbReference>
<dbReference type="SUPFAM" id="SSF52151">
    <property type="entry name" value="FabD/lysophospholipase-like"/>
    <property type="match status" value="1"/>
</dbReference>
<comment type="caution">
    <text evidence="11">The sequence shown here is derived from an EMBL/GenBank/DDBJ whole genome shotgun (WGS) entry which is preliminary data.</text>
</comment>
<gene>
    <name evidence="11" type="ORF">N7G274_003139</name>
</gene>
<evidence type="ECO:0000256" key="2">
    <source>
        <dbReference type="ARBA" id="ARBA00022553"/>
    </source>
</evidence>
<dbReference type="InterPro" id="IPR042104">
    <property type="entry name" value="PKS_dehydratase_sf"/>
</dbReference>
<dbReference type="InterPro" id="IPR050091">
    <property type="entry name" value="PKS_NRPS_Biosynth_Enz"/>
</dbReference>